<sequence>MNFYFGPGLFPTRVPLLPHPDPCKLWAPGNQLHRTYDTQPLPTMLSLTPTYPCKASNWFDHSLALKMFHYVVHMLV</sequence>
<evidence type="ECO:0000313" key="1">
    <source>
        <dbReference type="EMBL" id="OCT65801.1"/>
    </source>
</evidence>
<organism evidence="1 2">
    <name type="scientific">Xenopus laevis</name>
    <name type="common">African clawed frog</name>
    <dbReference type="NCBI Taxonomy" id="8355"/>
    <lineage>
        <taxon>Eukaryota</taxon>
        <taxon>Metazoa</taxon>
        <taxon>Chordata</taxon>
        <taxon>Craniata</taxon>
        <taxon>Vertebrata</taxon>
        <taxon>Euteleostomi</taxon>
        <taxon>Amphibia</taxon>
        <taxon>Batrachia</taxon>
        <taxon>Anura</taxon>
        <taxon>Pipoidea</taxon>
        <taxon>Pipidae</taxon>
        <taxon>Xenopodinae</taxon>
        <taxon>Xenopus</taxon>
        <taxon>Xenopus</taxon>
    </lineage>
</organism>
<dbReference type="EMBL" id="CM004481">
    <property type="protein sequence ID" value="OCT65801.1"/>
    <property type="molecule type" value="Genomic_DNA"/>
</dbReference>
<accession>A0A974C3H0</accession>
<dbReference type="Proteomes" id="UP000694892">
    <property type="component" value="Chromosome 8S"/>
</dbReference>
<name>A0A974C3H0_XENLA</name>
<gene>
    <name evidence="1" type="ORF">XELAEV_18042050mg</name>
</gene>
<evidence type="ECO:0000313" key="2">
    <source>
        <dbReference type="Proteomes" id="UP000694892"/>
    </source>
</evidence>
<proteinExistence type="predicted"/>
<reference evidence="2" key="1">
    <citation type="journal article" date="2016" name="Nature">
        <title>Genome evolution in the allotetraploid frog Xenopus laevis.</title>
        <authorList>
            <person name="Session A.M."/>
            <person name="Uno Y."/>
            <person name="Kwon T."/>
            <person name="Chapman J.A."/>
            <person name="Toyoda A."/>
            <person name="Takahashi S."/>
            <person name="Fukui A."/>
            <person name="Hikosaka A."/>
            <person name="Suzuki A."/>
            <person name="Kondo M."/>
            <person name="van Heeringen S.J."/>
            <person name="Quigley I."/>
            <person name="Heinz S."/>
            <person name="Ogino H."/>
            <person name="Ochi H."/>
            <person name="Hellsten U."/>
            <person name="Lyons J.B."/>
            <person name="Simakov O."/>
            <person name="Putnam N."/>
            <person name="Stites J."/>
            <person name="Kuroki Y."/>
            <person name="Tanaka T."/>
            <person name="Michiue T."/>
            <person name="Watanabe M."/>
            <person name="Bogdanovic O."/>
            <person name="Lister R."/>
            <person name="Georgiou G."/>
            <person name="Paranjpe S.S."/>
            <person name="van Kruijsbergen I."/>
            <person name="Shu S."/>
            <person name="Carlson J."/>
            <person name="Kinoshita T."/>
            <person name="Ohta Y."/>
            <person name="Mawaribuchi S."/>
            <person name="Jenkins J."/>
            <person name="Grimwood J."/>
            <person name="Schmutz J."/>
            <person name="Mitros T."/>
            <person name="Mozaffari S.V."/>
            <person name="Suzuki Y."/>
            <person name="Haramoto Y."/>
            <person name="Yamamoto T.S."/>
            <person name="Takagi C."/>
            <person name="Heald R."/>
            <person name="Miller K."/>
            <person name="Haudenschild C."/>
            <person name="Kitzman J."/>
            <person name="Nakayama T."/>
            <person name="Izutsu Y."/>
            <person name="Robert J."/>
            <person name="Fortriede J."/>
            <person name="Burns K."/>
            <person name="Lotay V."/>
            <person name="Karimi K."/>
            <person name="Yasuoka Y."/>
            <person name="Dichmann D.S."/>
            <person name="Flajnik M.F."/>
            <person name="Houston D.W."/>
            <person name="Shendure J."/>
            <person name="DuPasquier L."/>
            <person name="Vize P.D."/>
            <person name="Zorn A.M."/>
            <person name="Ito M."/>
            <person name="Marcotte E.M."/>
            <person name="Wallingford J.B."/>
            <person name="Ito Y."/>
            <person name="Asashima M."/>
            <person name="Ueno N."/>
            <person name="Matsuda Y."/>
            <person name="Veenstra G.J."/>
            <person name="Fujiyama A."/>
            <person name="Harland R.M."/>
            <person name="Taira M."/>
            <person name="Rokhsar D.S."/>
        </authorList>
    </citation>
    <scope>NUCLEOTIDE SEQUENCE [LARGE SCALE GENOMIC DNA]</scope>
    <source>
        <strain evidence="2">J</strain>
    </source>
</reference>
<dbReference type="AlphaFoldDB" id="A0A974C3H0"/>
<protein>
    <submittedName>
        <fullName evidence="1">Uncharacterized protein</fullName>
    </submittedName>
</protein>